<evidence type="ECO:0000313" key="1">
    <source>
        <dbReference type="EMBL" id="KZT61983.1"/>
    </source>
</evidence>
<dbReference type="Gene3D" id="1.10.150.240">
    <property type="entry name" value="Putative phosphatase, domain 2"/>
    <property type="match status" value="1"/>
</dbReference>
<dbReference type="PANTHER" id="PTHR18901">
    <property type="entry name" value="2-DEOXYGLUCOSE-6-PHOSPHATE PHOSPHATASE 2"/>
    <property type="match status" value="1"/>
</dbReference>
<dbReference type="Gene3D" id="3.40.50.1000">
    <property type="entry name" value="HAD superfamily/HAD-like"/>
    <property type="match status" value="1"/>
</dbReference>
<dbReference type="Proteomes" id="UP000076842">
    <property type="component" value="Unassembled WGS sequence"/>
</dbReference>
<dbReference type="InterPro" id="IPR023214">
    <property type="entry name" value="HAD_sf"/>
</dbReference>
<dbReference type="Pfam" id="PF13419">
    <property type="entry name" value="HAD_2"/>
    <property type="match status" value="1"/>
</dbReference>
<dbReference type="InParanoid" id="A0A165JL74"/>
<organism evidence="1 2">
    <name type="scientific">Calocera cornea HHB12733</name>
    <dbReference type="NCBI Taxonomy" id="1353952"/>
    <lineage>
        <taxon>Eukaryota</taxon>
        <taxon>Fungi</taxon>
        <taxon>Dikarya</taxon>
        <taxon>Basidiomycota</taxon>
        <taxon>Agaricomycotina</taxon>
        <taxon>Dacrymycetes</taxon>
        <taxon>Dacrymycetales</taxon>
        <taxon>Dacrymycetaceae</taxon>
        <taxon>Calocera</taxon>
    </lineage>
</organism>
<dbReference type="FunCoup" id="A0A165JL74">
    <property type="interactions" value="27"/>
</dbReference>
<dbReference type="SFLD" id="SFLDG01129">
    <property type="entry name" value="C1.5:_HAD__Beta-PGM__Phosphata"/>
    <property type="match status" value="1"/>
</dbReference>
<dbReference type="InterPro" id="IPR041492">
    <property type="entry name" value="HAD_2"/>
</dbReference>
<dbReference type="SUPFAM" id="SSF56784">
    <property type="entry name" value="HAD-like"/>
    <property type="match status" value="1"/>
</dbReference>
<dbReference type="SFLD" id="SFLDS00003">
    <property type="entry name" value="Haloacid_Dehalogenase"/>
    <property type="match status" value="1"/>
</dbReference>
<gene>
    <name evidence="1" type="ORF">CALCODRAFT_549100</name>
</gene>
<name>A0A165JL74_9BASI</name>
<protein>
    <submittedName>
        <fullName evidence="1">HAD-like protein</fullName>
    </submittedName>
</protein>
<dbReference type="EMBL" id="KV423919">
    <property type="protein sequence ID" value="KZT61983.1"/>
    <property type="molecule type" value="Genomic_DNA"/>
</dbReference>
<evidence type="ECO:0000313" key="2">
    <source>
        <dbReference type="Proteomes" id="UP000076842"/>
    </source>
</evidence>
<dbReference type="InterPro" id="IPR023198">
    <property type="entry name" value="PGP-like_dom2"/>
</dbReference>
<dbReference type="AlphaFoldDB" id="A0A165JL74"/>
<reference evidence="1 2" key="1">
    <citation type="journal article" date="2016" name="Mol. Biol. Evol.">
        <title>Comparative Genomics of Early-Diverging Mushroom-Forming Fungi Provides Insights into the Origins of Lignocellulose Decay Capabilities.</title>
        <authorList>
            <person name="Nagy L.G."/>
            <person name="Riley R."/>
            <person name="Tritt A."/>
            <person name="Adam C."/>
            <person name="Daum C."/>
            <person name="Floudas D."/>
            <person name="Sun H."/>
            <person name="Yadav J.S."/>
            <person name="Pangilinan J."/>
            <person name="Larsson K.H."/>
            <person name="Matsuura K."/>
            <person name="Barry K."/>
            <person name="Labutti K."/>
            <person name="Kuo R."/>
            <person name="Ohm R.A."/>
            <person name="Bhattacharya S.S."/>
            <person name="Shirouzu T."/>
            <person name="Yoshinaga Y."/>
            <person name="Martin F.M."/>
            <person name="Grigoriev I.V."/>
            <person name="Hibbett D.S."/>
        </authorList>
    </citation>
    <scope>NUCLEOTIDE SEQUENCE [LARGE SCALE GENOMIC DNA]</scope>
    <source>
        <strain evidence="1 2">HHB12733</strain>
    </source>
</reference>
<dbReference type="InterPro" id="IPR036412">
    <property type="entry name" value="HAD-like_sf"/>
</dbReference>
<dbReference type="PANTHER" id="PTHR18901:SF38">
    <property type="entry name" value="PSEUDOURIDINE-5'-PHOSPHATASE"/>
    <property type="match status" value="1"/>
</dbReference>
<dbReference type="STRING" id="1353952.A0A165JL74"/>
<keyword evidence="2" id="KW-1185">Reference proteome</keyword>
<accession>A0A165JL74</accession>
<dbReference type="GO" id="GO:0016791">
    <property type="term" value="F:phosphatase activity"/>
    <property type="evidence" value="ECO:0007669"/>
    <property type="project" value="TreeGrafter"/>
</dbReference>
<proteinExistence type="predicted"/>
<dbReference type="FunFam" id="1.10.150.240:FF:000001">
    <property type="entry name" value="Haloacid dehalogenase-like hydrolase domain"/>
    <property type="match status" value="1"/>
</dbReference>
<sequence length="253" mass="27963">MAASRPRVAYVIFDMDGLLIDTESVYTLVTNRILEPYGVEMTWDIKAELMGMPERAASERLLSHFPGIALTVDDYITQRRALQDTLWPSALPLPGAHRLLTHLHQHRIPIAVATGSQYRNYLLKTSHLPEMFGLFGGRVVCGDDVRLGGRGKPHPAGFLLAGSELGFPVGEGEEGEANGVTEEEKRMRAQGLVFEDAKSGVLAGKRAGMNVVWVPDERLRALDPENTYGADQIIQSLEEFKPQEWGLPPYADP</sequence>
<dbReference type="OrthoDB" id="40579at2759"/>